<keyword evidence="3 5" id="KW-0378">Hydrolase</keyword>
<dbReference type="KEGG" id="asem:NNL22_11410"/>
<feature type="region of interest" description="Disordered" evidence="7">
    <location>
        <begin position="75"/>
        <end position="98"/>
    </location>
</feature>
<dbReference type="Gene3D" id="2.60.120.380">
    <property type="match status" value="1"/>
</dbReference>
<dbReference type="PANTHER" id="PTHR43806">
    <property type="entry name" value="PEPTIDASE S8"/>
    <property type="match status" value="1"/>
</dbReference>
<evidence type="ECO:0000256" key="5">
    <source>
        <dbReference type="PROSITE-ProRule" id="PRU01240"/>
    </source>
</evidence>
<dbReference type="Proteomes" id="UP001164472">
    <property type="component" value="Chromosome"/>
</dbReference>
<protein>
    <submittedName>
        <fullName evidence="9">S8 family serine peptidase</fullName>
    </submittedName>
</protein>
<dbReference type="EMBL" id="CP101527">
    <property type="protein sequence ID" value="UZW73645.1"/>
    <property type="molecule type" value="Genomic_DNA"/>
</dbReference>
<dbReference type="InterPro" id="IPR023828">
    <property type="entry name" value="Peptidase_S8_Ser-AS"/>
</dbReference>
<dbReference type="InterPro" id="IPR023827">
    <property type="entry name" value="Peptidase_S8_Asp-AS"/>
</dbReference>
<feature type="active site" description="Charge relay system" evidence="5">
    <location>
        <position position="357"/>
    </location>
</feature>
<evidence type="ECO:0000259" key="8">
    <source>
        <dbReference type="Pfam" id="PF00082"/>
    </source>
</evidence>
<dbReference type="PROSITE" id="PS51892">
    <property type="entry name" value="SUBTILASE"/>
    <property type="match status" value="1"/>
</dbReference>
<keyword evidence="10" id="KW-1185">Reference proteome</keyword>
<feature type="active site" description="Charge relay system" evidence="5">
    <location>
        <position position="578"/>
    </location>
</feature>
<feature type="domain" description="Peptidase S8/S53" evidence="8">
    <location>
        <begin position="348"/>
        <end position="633"/>
    </location>
</feature>
<dbReference type="GO" id="GO:0006508">
    <property type="term" value="P:proteolysis"/>
    <property type="evidence" value="ECO:0007669"/>
    <property type="project" value="UniProtKB-KW"/>
</dbReference>
<dbReference type="PRINTS" id="PR00723">
    <property type="entry name" value="SUBTILISIN"/>
</dbReference>
<evidence type="ECO:0000256" key="6">
    <source>
        <dbReference type="RuleBase" id="RU003355"/>
    </source>
</evidence>
<dbReference type="Pfam" id="PF00082">
    <property type="entry name" value="Peptidase_S8"/>
    <property type="match status" value="1"/>
</dbReference>
<dbReference type="InterPro" id="IPR050131">
    <property type="entry name" value="Peptidase_S8_subtilisin-like"/>
</dbReference>
<dbReference type="InterPro" id="IPR015500">
    <property type="entry name" value="Peptidase_S8_subtilisin-rel"/>
</dbReference>
<dbReference type="PROSITE" id="PS00138">
    <property type="entry name" value="SUBTILASE_SER"/>
    <property type="match status" value="1"/>
</dbReference>
<evidence type="ECO:0000256" key="3">
    <source>
        <dbReference type="ARBA" id="ARBA00022801"/>
    </source>
</evidence>
<dbReference type="RefSeq" id="WP_251809786.1">
    <property type="nucleotide sequence ID" value="NZ_CP101527.1"/>
</dbReference>
<dbReference type="Gene3D" id="3.40.50.200">
    <property type="entry name" value="Peptidase S8/S53 domain"/>
    <property type="match status" value="1"/>
</dbReference>
<evidence type="ECO:0000256" key="2">
    <source>
        <dbReference type="ARBA" id="ARBA00022670"/>
    </source>
</evidence>
<dbReference type="PIRSF" id="PIRSF037893">
    <property type="entry name" value="Subtilisin_rel_Maqu_2796"/>
    <property type="match status" value="1"/>
</dbReference>
<dbReference type="SUPFAM" id="SSF52743">
    <property type="entry name" value="Subtilisin-like"/>
    <property type="match status" value="1"/>
</dbReference>
<dbReference type="InterPro" id="IPR022398">
    <property type="entry name" value="Peptidase_S8_His-AS"/>
</dbReference>
<dbReference type="AlphaFoldDB" id="A0A9E8HG75"/>
<feature type="active site" description="Charge relay system" evidence="5">
    <location>
        <position position="402"/>
    </location>
</feature>
<dbReference type="PROSITE" id="PS00136">
    <property type="entry name" value="SUBTILASE_ASP"/>
    <property type="match status" value="1"/>
</dbReference>
<dbReference type="GO" id="GO:0004252">
    <property type="term" value="F:serine-type endopeptidase activity"/>
    <property type="evidence" value="ECO:0007669"/>
    <property type="project" value="UniProtKB-UniRule"/>
</dbReference>
<dbReference type="InterPro" id="IPR000209">
    <property type="entry name" value="Peptidase_S8/S53_dom"/>
</dbReference>
<reference evidence="9" key="1">
    <citation type="submission" date="2022-07" db="EMBL/GenBank/DDBJ databases">
        <title>Alkalimarinus sp. nov., isolated from gut of a Alitta virens.</title>
        <authorList>
            <person name="Yang A.I."/>
            <person name="Shin N.-R."/>
        </authorList>
    </citation>
    <scope>NUCLEOTIDE SEQUENCE</scope>
    <source>
        <strain evidence="9">FA028</strain>
    </source>
</reference>
<evidence type="ECO:0000313" key="10">
    <source>
        <dbReference type="Proteomes" id="UP001164472"/>
    </source>
</evidence>
<keyword evidence="4 5" id="KW-0720">Serine protease</keyword>
<dbReference type="InterPro" id="IPR036852">
    <property type="entry name" value="Peptidase_S8/S53_dom_sf"/>
</dbReference>
<evidence type="ECO:0000256" key="4">
    <source>
        <dbReference type="ARBA" id="ARBA00022825"/>
    </source>
</evidence>
<dbReference type="PROSITE" id="PS00137">
    <property type="entry name" value="SUBTILASE_HIS"/>
    <property type="match status" value="1"/>
</dbReference>
<proteinExistence type="inferred from homology"/>
<accession>A0A9E8HG75</accession>
<dbReference type="InterPro" id="IPR017309">
    <property type="entry name" value="Pept_S8A_subtilisin_proteobac"/>
</dbReference>
<organism evidence="9 10">
    <name type="scientific">Alkalimarinus sediminis</name>
    <dbReference type="NCBI Taxonomy" id="1632866"/>
    <lineage>
        <taxon>Bacteria</taxon>
        <taxon>Pseudomonadati</taxon>
        <taxon>Pseudomonadota</taxon>
        <taxon>Gammaproteobacteria</taxon>
        <taxon>Alteromonadales</taxon>
        <taxon>Alteromonadaceae</taxon>
        <taxon>Alkalimarinus</taxon>
    </lineage>
</organism>
<evidence type="ECO:0000313" key="9">
    <source>
        <dbReference type="EMBL" id="UZW73645.1"/>
    </source>
</evidence>
<keyword evidence="2 5" id="KW-0645">Protease</keyword>
<evidence type="ECO:0000256" key="7">
    <source>
        <dbReference type="SAM" id="MobiDB-lite"/>
    </source>
</evidence>
<comment type="similarity">
    <text evidence="1 5 6">Belongs to the peptidase S8 family.</text>
</comment>
<gene>
    <name evidence="9" type="ORF">NNL22_11410</name>
</gene>
<dbReference type="PANTHER" id="PTHR43806:SF11">
    <property type="entry name" value="CEREVISIN-RELATED"/>
    <property type="match status" value="1"/>
</dbReference>
<name>A0A9E8HG75_9ALTE</name>
<sequence>MNKFNRISSVILTCLSTLIVGCGGGGDSAPLNAGIDGSVNGSNGFSVSGSIQIPVGSVADQDVMQRTVGLVSQNDSASTAQDISNPSVTGGYVSPSSGSYRDTRFSYQADPVDVYAVKLLKGQVVTLVAFPAESSVSVADLKTTLALKQRDGTLVTPPISNTSTKTIEVSNKGDYLIEVYADEGPVLYLLTVSQGVAAASQSLSMAYDFVPGEVLVKLKQSTPVSASARSSFDTFQLNERVKSQLESIEGLSSIGGSAKYGMKMKIDLSAPQARATKTLSDIQDWPEQQKAKWQTLEYIETLRARDDIEWAEPNYIRKAFAVSDNPLYAAQWHYPLIDVPAAWYASQGAGVTVAVIDTGIASAHADFAGNITQGYDFVSQVSIAGDGNGIDPNPEDMGGSYHGSHVAGTIAAVNNTVGGVGVAYKSKIMPLRALGIDGSGSDADIAQAILYAAGLENDSNRPLVKRADIINLSLGAPGISNTLKSAIDAAYNQGLILIAAAGNENSSAAFYPAAFANVVSVSAVDQTKALAPYSNFGSTITVAAPGGNMSQDANGDGNVDGVLSTVNASGYAWFQGTSMAAPHVSGVAALMVAALIEDGKPAMTGAEFLSLLASETITEDLGAVGRDNQFGYGLINASKAVEVVGGPIAPFLSVSPQSISFDGLNTSSQLTLAQGGTGSVVVTAISAVDNENSADNWLTIDPSGVVGSGLRSYTVKIDRSGKAEGESFAGTITVKYRIDGGAEETKTISVLMTVPDPNKVATVGTLYVGLIERATQEAAESATNQGQETIVIDIFAFKEAVENQGSYTYSFDDVPPGEYYVFASTNMDQDGLVSDFGEAEGDYPVVGDATLIEVKDADISGLNFNVGYQNFVEGLSTGTAPQQRVLRKIPASFQADAEGESAAQEVRKQH</sequence>
<evidence type="ECO:0000256" key="1">
    <source>
        <dbReference type="ARBA" id="ARBA00011073"/>
    </source>
</evidence>
<dbReference type="PROSITE" id="PS51257">
    <property type="entry name" value="PROKAR_LIPOPROTEIN"/>
    <property type="match status" value="1"/>
</dbReference>